<proteinExistence type="predicted"/>
<feature type="region of interest" description="Disordered" evidence="1">
    <location>
        <begin position="295"/>
        <end position="337"/>
    </location>
</feature>
<feature type="non-terminal residue" evidence="2">
    <location>
        <position position="459"/>
    </location>
</feature>
<reference evidence="2" key="1">
    <citation type="submission" date="2017-12" db="EMBL/GenBank/DDBJ databases">
        <title>Gene loss provides genomic basis for host adaptation in cereal stripe rust fungi.</title>
        <authorList>
            <person name="Xia C."/>
        </authorList>
    </citation>
    <scope>NUCLEOTIDE SEQUENCE [LARGE SCALE GENOMIC DNA]</scope>
    <source>
        <strain evidence="2">93-210</strain>
    </source>
</reference>
<protein>
    <submittedName>
        <fullName evidence="2">Uncharacterized protein</fullName>
    </submittedName>
</protein>
<feature type="compositionally biased region" description="Basic residues" evidence="1">
    <location>
        <begin position="35"/>
        <end position="44"/>
    </location>
</feature>
<keyword evidence="3" id="KW-1185">Reference proteome</keyword>
<dbReference type="VEuPathDB" id="FungiDB:PSTT_09522"/>
<name>A0A2S4V8C0_9BASI</name>
<feature type="compositionally biased region" description="Polar residues" evidence="1">
    <location>
        <begin position="429"/>
        <end position="440"/>
    </location>
</feature>
<gene>
    <name evidence="2" type="ORF">PSTT_09522</name>
</gene>
<sequence>MDSEKLAGAQKLLDMFLPNMMARSAAYDTEDEQARRRRQKRRPKQTQAQRAAPTSTRPRVPVLNHSNNPLVVTKPKGVKLPYLDQKAIELTKKDYDCKERKVPTSHPGGPRHARVYTLIGRGSSAPLRQRGTASRPAPNAKGILKRRPPPLATPALDTQAGPSRSDRTQARAEPYAETSRLSRFLRSENKKLEVQTIPPSNSFQAVVMESIDQRGLDGAIANRESGIHNTTCFFQERNVLNFHPFRRLLLDSTHQTQEDCSRASVLDKMDSQNMGRAQELLDMFLPDIMALSAAYDAGDEPGRDRPQKRRSTRTRARRAAPTTPTQPPVPVPDHLNNPLVAIKPKGVKLPYLDKKAIELTRKDYDCKERKVPTSHPDGPRHARIYTLIGRGSSAPLRQRGTPSRPAPNAEGILRRRPQPLATPALDTQAGPSRTARTQGRTEPYAETSTRSRVTGSRRN</sequence>
<feature type="compositionally biased region" description="Basic residues" evidence="1">
    <location>
        <begin position="306"/>
        <end position="318"/>
    </location>
</feature>
<dbReference type="VEuPathDB" id="FungiDB:PSHT_04017"/>
<feature type="compositionally biased region" description="Low complexity" evidence="1">
    <location>
        <begin position="45"/>
        <end position="54"/>
    </location>
</feature>
<evidence type="ECO:0000313" key="2">
    <source>
        <dbReference type="EMBL" id="POW05792.1"/>
    </source>
</evidence>
<feature type="region of interest" description="Disordered" evidence="1">
    <location>
        <begin position="390"/>
        <end position="459"/>
    </location>
</feature>
<accession>A0A2S4V8C0</accession>
<dbReference type="EMBL" id="PKSL01000094">
    <property type="protein sequence ID" value="POW05792.1"/>
    <property type="molecule type" value="Genomic_DNA"/>
</dbReference>
<comment type="caution">
    <text evidence="2">The sequence shown here is derived from an EMBL/GenBank/DDBJ whole genome shotgun (WGS) entry which is preliminary data.</text>
</comment>
<evidence type="ECO:0000313" key="3">
    <source>
        <dbReference type="Proteomes" id="UP000239156"/>
    </source>
</evidence>
<dbReference type="AlphaFoldDB" id="A0A2S4V8C0"/>
<feature type="region of interest" description="Disordered" evidence="1">
    <location>
        <begin position="18"/>
        <end position="72"/>
    </location>
</feature>
<feature type="region of interest" description="Disordered" evidence="1">
    <location>
        <begin position="122"/>
        <end position="179"/>
    </location>
</feature>
<feature type="compositionally biased region" description="Low complexity" evidence="1">
    <location>
        <begin position="447"/>
        <end position="459"/>
    </location>
</feature>
<organism evidence="2 3">
    <name type="scientific">Puccinia striiformis</name>
    <dbReference type="NCBI Taxonomy" id="27350"/>
    <lineage>
        <taxon>Eukaryota</taxon>
        <taxon>Fungi</taxon>
        <taxon>Dikarya</taxon>
        <taxon>Basidiomycota</taxon>
        <taxon>Pucciniomycotina</taxon>
        <taxon>Pucciniomycetes</taxon>
        <taxon>Pucciniales</taxon>
        <taxon>Pucciniaceae</taxon>
        <taxon>Puccinia</taxon>
    </lineage>
</organism>
<evidence type="ECO:0000256" key="1">
    <source>
        <dbReference type="SAM" id="MobiDB-lite"/>
    </source>
</evidence>
<dbReference type="Proteomes" id="UP000239156">
    <property type="component" value="Unassembled WGS sequence"/>
</dbReference>
<dbReference type="VEuPathDB" id="FungiDB:PSHT_04018"/>